<dbReference type="PANTHER" id="PTHR43364:SF15">
    <property type="entry name" value="ARYL-ALCOHOL DEHYDROGENASE AAD16-RELATED"/>
    <property type="match status" value="1"/>
</dbReference>
<organism evidence="2 3">
    <name type="scientific">Tetrapyrgos nigripes</name>
    <dbReference type="NCBI Taxonomy" id="182062"/>
    <lineage>
        <taxon>Eukaryota</taxon>
        <taxon>Fungi</taxon>
        <taxon>Dikarya</taxon>
        <taxon>Basidiomycota</taxon>
        <taxon>Agaricomycotina</taxon>
        <taxon>Agaricomycetes</taxon>
        <taxon>Agaricomycetidae</taxon>
        <taxon>Agaricales</taxon>
        <taxon>Marasmiineae</taxon>
        <taxon>Marasmiaceae</taxon>
        <taxon>Tetrapyrgos</taxon>
    </lineage>
</organism>
<evidence type="ECO:0000259" key="1">
    <source>
        <dbReference type="Pfam" id="PF00248"/>
    </source>
</evidence>
<accession>A0A8H5D643</accession>
<dbReference type="EMBL" id="JAACJM010000061">
    <property type="protein sequence ID" value="KAF5353844.1"/>
    <property type="molecule type" value="Genomic_DNA"/>
</dbReference>
<protein>
    <recommendedName>
        <fullName evidence="1">NADP-dependent oxidoreductase domain-containing protein</fullName>
    </recommendedName>
</protein>
<gene>
    <name evidence="2" type="ORF">D9758_010599</name>
</gene>
<sequence>MTYIDLLQIHRLDHDDEPEEIMKALHDLVQSGKVRYIGASSMRCWQFALLNQVAERNRWTKFVSMQNEYSLLYREEEREMNAYCNYHGIGIIPWVPNAAGLLTRPLDEKTARSEFAKGTRYYPEPTEAEADSHHHIASAWVNAKVTSLVMGLSSEKRVEEAVGINGVNLTENEMKYLEEPYEPRLVKGHA</sequence>
<evidence type="ECO:0000313" key="2">
    <source>
        <dbReference type="EMBL" id="KAF5353844.1"/>
    </source>
</evidence>
<dbReference type="AlphaFoldDB" id="A0A8H5D643"/>
<dbReference type="OrthoDB" id="1720422at2759"/>
<dbReference type="InterPro" id="IPR036812">
    <property type="entry name" value="NAD(P)_OxRdtase_dom_sf"/>
</dbReference>
<dbReference type="Gene3D" id="3.20.20.100">
    <property type="entry name" value="NADP-dependent oxidoreductase domain"/>
    <property type="match status" value="1"/>
</dbReference>
<comment type="caution">
    <text evidence="2">The sequence shown here is derived from an EMBL/GenBank/DDBJ whole genome shotgun (WGS) entry which is preliminary data.</text>
</comment>
<feature type="domain" description="NADP-dependent oxidoreductase" evidence="1">
    <location>
        <begin position="2"/>
        <end position="179"/>
    </location>
</feature>
<dbReference type="Pfam" id="PF00248">
    <property type="entry name" value="Aldo_ket_red"/>
    <property type="match status" value="1"/>
</dbReference>
<dbReference type="PANTHER" id="PTHR43364">
    <property type="entry name" value="NADH-SPECIFIC METHYLGLYOXAL REDUCTASE-RELATED"/>
    <property type="match status" value="1"/>
</dbReference>
<keyword evidence="3" id="KW-1185">Reference proteome</keyword>
<dbReference type="InterPro" id="IPR050523">
    <property type="entry name" value="AKR_Detox_Biosynth"/>
</dbReference>
<proteinExistence type="predicted"/>
<dbReference type="Proteomes" id="UP000559256">
    <property type="component" value="Unassembled WGS sequence"/>
</dbReference>
<dbReference type="InterPro" id="IPR023210">
    <property type="entry name" value="NADP_OxRdtase_dom"/>
</dbReference>
<dbReference type="SUPFAM" id="SSF51430">
    <property type="entry name" value="NAD(P)-linked oxidoreductase"/>
    <property type="match status" value="1"/>
</dbReference>
<reference evidence="2 3" key="1">
    <citation type="journal article" date="2020" name="ISME J.">
        <title>Uncovering the hidden diversity of litter-decomposition mechanisms in mushroom-forming fungi.</title>
        <authorList>
            <person name="Floudas D."/>
            <person name="Bentzer J."/>
            <person name="Ahren D."/>
            <person name="Johansson T."/>
            <person name="Persson P."/>
            <person name="Tunlid A."/>
        </authorList>
    </citation>
    <scope>NUCLEOTIDE SEQUENCE [LARGE SCALE GENOMIC DNA]</scope>
    <source>
        <strain evidence="2 3">CBS 291.85</strain>
    </source>
</reference>
<evidence type="ECO:0000313" key="3">
    <source>
        <dbReference type="Proteomes" id="UP000559256"/>
    </source>
</evidence>
<name>A0A8H5D643_9AGAR</name>